<name>A0A2G5BJU6_COERN</name>
<dbReference type="GO" id="GO:0030151">
    <property type="term" value="F:molybdenum ion binding"/>
    <property type="evidence" value="ECO:0007669"/>
    <property type="project" value="InterPro"/>
</dbReference>
<dbReference type="Pfam" id="PF03476">
    <property type="entry name" value="MOSC_N"/>
    <property type="match status" value="1"/>
</dbReference>
<reference evidence="2 3" key="1">
    <citation type="journal article" date="2015" name="Genome Biol. Evol.">
        <title>Phylogenomic analyses indicate that early fungi evolved digesting cell walls of algal ancestors of land plants.</title>
        <authorList>
            <person name="Chang Y."/>
            <person name="Wang S."/>
            <person name="Sekimoto S."/>
            <person name="Aerts A.L."/>
            <person name="Choi C."/>
            <person name="Clum A."/>
            <person name="LaButti K.M."/>
            <person name="Lindquist E.A."/>
            <person name="Yee Ngan C."/>
            <person name="Ohm R.A."/>
            <person name="Salamov A.A."/>
            <person name="Grigoriev I.V."/>
            <person name="Spatafora J.W."/>
            <person name="Berbee M.L."/>
        </authorList>
    </citation>
    <scope>NUCLEOTIDE SEQUENCE [LARGE SCALE GENOMIC DNA]</scope>
    <source>
        <strain evidence="2 3">NRRL 1564</strain>
    </source>
</reference>
<dbReference type="PROSITE" id="PS51340">
    <property type="entry name" value="MOSC"/>
    <property type="match status" value="1"/>
</dbReference>
<evidence type="ECO:0000313" key="2">
    <source>
        <dbReference type="EMBL" id="PIA19261.1"/>
    </source>
</evidence>
<dbReference type="Pfam" id="PF03473">
    <property type="entry name" value="MOSC"/>
    <property type="match status" value="1"/>
</dbReference>
<sequence>MVTVSAAEQSGSKWVVSALYTYPVKACQGVSMDSSPVTETGLAYDRKWMIVNAKSGRFLTQRQVPRLALVQVSINAPWLELSAPSMSSVLRLPLHPKDTELGPPTKVRVWYDDVLGRCCGEQASLWLSEFVGRPVRLLYKDPNSSRLVSRYVPPANLCKVPVQSAFADVHPFHIVTDISLDEINRHVPHKLSFANFRPNIVLSATDSAALPYDEEAWTQIEFEDKRHWSMYVISRTPRCTVPNVDPKTGQMSTDGEPMASMRKFRCVDPGNPKAVCFGMQAVPSNIGQNICVGQSVTVCERGSHSLTEPL</sequence>
<evidence type="ECO:0000313" key="3">
    <source>
        <dbReference type="Proteomes" id="UP000242474"/>
    </source>
</evidence>
<dbReference type="EMBL" id="KZ303487">
    <property type="protein sequence ID" value="PIA19261.1"/>
    <property type="molecule type" value="Genomic_DNA"/>
</dbReference>
<dbReference type="InterPro" id="IPR005303">
    <property type="entry name" value="MOCOS_middle"/>
</dbReference>
<feature type="domain" description="MOSC" evidence="1">
    <location>
        <begin position="146"/>
        <end position="299"/>
    </location>
</feature>
<dbReference type="GO" id="GO:0003824">
    <property type="term" value="F:catalytic activity"/>
    <property type="evidence" value="ECO:0007669"/>
    <property type="project" value="InterPro"/>
</dbReference>
<dbReference type="PANTHER" id="PTHR14237">
    <property type="entry name" value="MOLYBDOPTERIN COFACTOR SULFURASE MOSC"/>
    <property type="match status" value="1"/>
</dbReference>
<dbReference type="SUPFAM" id="SSF141673">
    <property type="entry name" value="MOSC N-terminal domain-like"/>
    <property type="match status" value="1"/>
</dbReference>
<dbReference type="GO" id="GO:0030170">
    <property type="term" value="F:pyridoxal phosphate binding"/>
    <property type="evidence" value="ECO:0007669"/>
    <property type="project" value="InterPro"/>
</dbReference>
<protein>
    <recommendedName>
        <fullName evidence="1">MOSC domain-containing protein</fullName>
    </recommendedName>
</protein>
<dbReference type="Proteomes" id="UP000242474">
    <property type="component" value="Unassembled WGS sequence"/>
</dbReference>
<proteinExistence type="predicted"/>
<accession>A0A2G5BJU6</accession>
<dbReference type="InterPro" id="IPR005302">
    <property type="entry name" value="MoCF_Sase_C"/>
</dbReference>
<dbReference type="STRING" id="763665.A0A2G5BJU6"/>
<dbReference type="AlphaFoldDB" id="A0A2G5BJU6"/>
<evidence type="ECO:0000259" key="1">
    <source>
        <dbReference type="PROSITE" id="PS51340"/>
    </source>
</evidence>
<dbReference type="PANTHER" id="PTHR14237:SF19">
    <property type="entry name" value="MITOCHONDRIAL AMIDOXIME REDUCING COMPONENT 1"/>
    <property type="match status" value="1"/>
</dbReference>
<gene>
    <name evidence="2" type="ORF">COEREDRAFT_79216</name>
</gene>
<keyword evidence="3" id="KW-1185">Reference proteome</keyword>
<organism evidence="2 3">
    <name type="scientific">Coemansia reversa (strain ATCC 12441 / NRRL 1564)</name>
    <dbReference type="NCBI Taxonomy" id="763665"/>
    <lineage>
        <taxon>Eukaryota</taxon>
        <taxon>Fungi</taxon>
        <taxon>Fungi incertae sedis</taxon>
        <taxon>Zoopagomycota</taxon>
        <taxon>Kickxellomycotina</taxon>
        <taxon>Kickxellomycetes</taxon>
        <taxon>Kickxellales</taxon>
        <taxon>Kickxellaceae</taxon>
        <taxon>Coemansia</taxon>
    </lineage>
</organism>
<dbReference type="OrthoDB" id="17255at2759"/>